<keyword evidence="3" id="KW-1185">Reference proteome</keyword>
<proteinExistence type="predicted"/>
<feature type="region of interest" description="Disordered" evidence="1">
    <location>
        <begin position="110"/>
        <end position="154"/>
    </location>
</feature>
<reference evidence="2 3" key="1">
    <citation type="journal article" date="2007" name="Nat. Biotechnol.">
        <title>Genome sequence of the lignocellulose-bioconverting and xylose-fermenting yeast Pichia stipitis.</title>
        <authorList>
            <person name="Jeffries T.W."/>
            <person name="Grigoriev I.V."/>
            <person name="Grimwood J."/>
            <person name="Laplaza J.M."/>
            <person name="Aerts A."/>
            <person name="Salamov A."/>
            <person name="Schmutz J."/>
            <person name="Lindquist E."/>
            <person name="Dehal P."/>
            <person name="Shapiro H."/>
            <person name="Jin Y.S."/>
            <person name="Passoth V."/>
            <person name="Richardson P.M."/>
        </authorList>
    </citation>
    <scope>NUCLEOTIDE SEQUENCE [LARGE SCALE GENOMIC DNA]</scope>
    <source>
        <strain evidence="3">ATCC 58785 / CBS 6054 / NBRC 10063 / NRRL Y-11545</strain>
    </source>
</reference>
<gene>
    <name evidence="2" type="ORF">PICST_64978</name>
</gene>
<evidence type="ECO:0000313" key="2">
    <source>
        <dbReference type="EMBL" id="EAZ62996.2"/>
    </source>
</evidence>
<organism evidence="2 3">
    <name type="scientific">Scheffersomyces stipitis (strain ATCC 58785 / CBS 6054 / NBRC 10063 / NRRL Y-11545)</name>
    <name type="common">Yeast</name>
    <name type="synonym">Pichia stipitis</name>
    <dbReference type="NCBI Taxonomy" id="322104"/>
    <lineage>
        <taxon>Eukaryota</taxon>
        <taxon>Fungi</taxon>
        <taxon>Dikarya</taxon>
        <taxon>Ascomycota</taxon>
        <taxon>Saccharomycotina</taxon>
        <taxon>Pichiomycetes</taxon>
        <taxon>Debaryomycetaceae</taxon>
        <taxon>Scheffersomyces</taxon>
    </lineage>
</organism>
<accession>A3GH64</accession>
<protein>
    <submittedName>
        <fullName evidence="2">Uncharacterized protein</fullName>
    </submittedName>
</protein>
<evidence type="ECO:0000313" key="3">
    <source>
        <dbReference type="Proteomes" id="UP000002258"/>
    </source>
</evidence>
<name>A3GH64_PICST</name>
<dbReference type="KEGG" id="pic:PICST_64978"/>
<evidence type="ECO:0000256" key="1">
    <source>
        <dbReference type="SAM" id="MobiDB-lite"/>
    </source>
</evidence>
<sequence length="154" mass="16951">MSSLSSPSTKLPDLIKIDDITSGKIDPSLIFNELERLKVEINILRNDMSLLVKALATIPPDQSQQEYYRVVVSRLKSVQTSIKDYCAKYNKLLPIINLAQIKLGHEVEIIPQNPTGPSKPTGSRLSVKRSNSIHKSNSTNDGTNGGTVNQPIVI</sequence>
<dbReference type="STRING" id="322104.A3GH64"/>
<dbReference type="EMBL" id="AAVQ01000002">
    <property type="protein sequence ID" value="EAZ62996.2"/>
    <property type="molecule type" value="Genomic_DNA"/>
</dbReference>
<dbReference type="RefSeq" id="XP_001387019.2">
    <property type="nucleotide sequence ID" value="XM_001386982.1"/>
</dbReference>
<dbReference type="HOGENOM" id="CLU_119603_1_0_1"/>
<dbReference type="eggNOG" id="ENOG502SDAF">
    <property type="taxonomic scope" value="Eukaryota"/>
</dbReference>
<dbReference type="OMA" id="SIKEYCA"/>
<dbReference type="Proteomes" id="UP000002258">
    <property type="component" value="Chromosome 1"/>
</dbReference>
<dbReference type="AlphaFoldDB" id="A3GH64"/>
<dbReference type="GeneID" id="4851613"/>
<dbReference type="OrthoDB" id="8189076at2759"/>
<feature type="compositionally biased region" description="Polar residues" evidence="1">
    <location>
        <begin position="112"/>
        <end position="154"/>
    </location>
</feature>
<comment type="caution">
    <text evidence="2">The sequence shown here is derived from an EMBL/GenBank/DDBJ whole genome shotgun (WGS) entry which is preliminary data.</text>
</comment>
<dbReference type="InParanoid" id="A3GH64"/>